<dbReference type="STRING" id="1250539.Ga0080574_TMP3834"/>
<evidence type="ECO:0000256" key="3">
    <source>
        <dbReference type="ARBA" id="ARBA00022729"/>
    </source>
</evidence>
<keyword evidence="5" id="KW-0325">Glycoprotein</keyword>
<dbReference type="Proteomes" id="UP000187059">
    <property type="component" value="Chromosome"/>
</dbReference>
<keyword evidence="3" id="KW-0732">Signal</keyword>
<dbReference type="InterPro" id="IPR011049">
    <property type="entry name" value="Serralysin-like_metalloprot_C"/>
</dbReference>
<feature type="compositionally biased region" description="Low complexity" evidence="6">
    <location>
        <begin position="493"/>
        <end position="507"/>
    </location>
</feature>
<comment type="subcellular location">
    <subcellularLocation>
        <location evidence="1">Secreted</location>
    </subcellularLocation>
</comment>
<dbReference type="InterPro" id="IPR050557">
    <property type="entry name" value="RTX_toxin/Mannuronan_C5-epim"/>
</dbReference>
<dbReference type="InterPro" id="IPR028994">
    <property type="entry name" value="Integrin_alpha_N"/>
</dbReference>
<name>A0A1P8UXP0_9RHOB</name>
<dbReference type="InterPro" id="IPR013519">
    <property type="entry name" value="Int_alpha_beta-p"/>
</dbReference>
<dbReference type="EMBL" id="CP015093">
    <property type="protein sequence ID" value="APZ54168.1"/>
    <property type="molecule type" value="Genomic_DNA"/>
</dbReference>
<dbReference type="PROSITE" id="PS00330">
    <property type="entry name" value="HEMOLYSIN_CALCIUM"/>
    <property type="match status" value="5"/>
</dbReference>
<gene>
    <name evidence="7" type="ORF">Ga0080574_TMP3834</name>
</gene>
<evidence type="ECO:0000256" key="4">
    <source>
        <dbReference type="ARBA" id="ARBA00022737"/>
    </source>
</evidence>
<dbReference type="PROSITE" id="PS51470">
    <property type="entry name" value="FG_GAP"/>
    <property type="match status" value="1"/>
</dbReference>
<feature type="region of interest" description="Disordered" evidence="6">
    <location>
        <begin position="492"/>
        <end position="556"/>
    </location>
</feature>
<keyword evidence="2" id="KW-0964">Secreted</keyword>
<proteinExistence type="predicted"/>
<feature type="compositionally biased region" description="Low complexity" evidence="6">
    <location>
        <begin position="525"/>
        <end position="551"/>
    </location>
</feature>
<evidence type="ECO:0000256" key="5">
    <source>
        <dbReference type="ARBA" id="ARBA00023180"/>
    </source>
</evidence>
<evidence type="ECO:0000256" key="1">
    <source>
        <dbReference type="ARBA" id="ARBA00004613"/>
    </source>
</evidence>
<evidence type="ECO:0000256" key="2">
    <source>
        <dbReference type="ARBA" id="ARBA00022525"/>
    </source>
</evidence>
<dbReference type="OrthoDB" id="9342475at2"/>
<dbReference type="Gene3D" id="2.150.10.10">
    <property type="entry name" value="Serralysin-like metalloprotease, C-terminal"/>
    <property type="match status" value="2"/>
</dbReference>
<evidence type="ECO:0000313" key="8">
    <source>
        <dbReference type="Proteomes" id="UP000187059"/>
    </source>
</evidence>
<protein>
    <submittedName>
        <fullName evidence="7">Putative calcium-binding protein</fullName>
    </submittedName>
</protein>
<dbReference type="InterPro" id="IPR001343">
    <property type="entry name" value="Hemolysn_Ca-bd"/>
</dbReference>
<dbReference type="Gene3D" id="2.130.10.130">
    <property type="entry name" value="Integrin alpha, N-terminal"/>
    <property type="match status" value="3"/>
</dbReference>
<reference evidence="7 8" key="1">
    <citation type="submission" date="2016-04" db="EMBL/GenBank/DDBJ databases">
        <title>Deep-sea bacteria in the southern Pacific.</title>
        <authorList>
            <person name="Tang K."/>
        </authorList>
    </citation>
    <scope>NUCLEOTIDE SEQUENCE [LARGE SCALE GENOMIC DNA]</scope>
    <source>
        <strain evidence="7 8">JLT2014</strain>
    </source>
</reference>
<dbReference type="KEGG" id="paby:Ga0080574_TMP3834"/>
<dbReference type="PRINTS" id="PR00313">
    <property type="entry name" value="CABNDNGRPT"/>
</dbReference>
<accession>A0A1P8UXP0</accession>
<dbReference type="AlphaFoldDB" id="A0A1P8UXP0"/>
<organism evidence="7 8">
    <name type="scientific">Salipiger abyssi</name>
    <dbReference type="NCBI Taxonomy" id="1250539"/>
    <lineage>
        <taxon>Bacteria</taxon>
        <taxon>Pseudomonadati</taxon>
        <taxon>Pseudomonadota</taxon>
        <taxon>Alphaproteobacteria</taxon>
        <taxon>Rhodobacterales</taxon>
        <taxon>Roseobacteraceae</taxon>
        <taxon>Salipiger</taxon>
    </lineage>
</organism>
<dbReference type="PANTHER" id="PTHR38340:SF1">
    <property type="entry name" value="S-LAYER PROTEIN"/>
    <property type="match status" value="1"/>
</dbReference>
<keyword evidence="4" id="KW-0677">Repeat</keyword>
<evidence type="ECO:0000256" key="6">
    <source>
        <dbReference type="SAM" id="MobiDB-lite"/>
    </source>
</evidence>
<dbReference type="GO" id="GO:0005509">
    <property type="term" value="F:calcium ion binding"/>
    <property type="evidence" value="ECO:0007669"/>
    <property type="project" value="InterPro"/>
</dbReference>
<dbReference type="SUPFAM" id="SSF69318">
    <property type="entry name" value="Integrin alpha N-terminal domain"/>
    <property type="match status" value="1"/>
</dbReference>
<keyword evidence="8" id="KW-1185">Reference proteome</keyword>
<dbReference type="RefSeq" id="WP_156876412.1">
    <property type="nucleotide sequence ID" value="NZ_CP015093.1"/>
</dbReference>
<dbReference type="InterPro" id="IPR018511">
    <property type="entry name" value="Hemolysin-typ_Ca-bd_CS"/>
</dbReference>
<dbReference type="PANTHER" id="PTHR38340">
    <property type="entry name" value="S-LAYER PROTEIN"/>
    <property type="match status" value="1"/>
</dbReference>
<dbReference type="Pfam" id="PF01839">
    <property type="entry name" value="FG-GAP"/>
    <property type="match status" value="1"/>
</dbReference>
<dbReference type="Pfam" id="PF00353">
    <property type="entry name" value="HemolysinCabind"/>
    <property type="match status" value="4"/>
</dbReference>
<dbReference type="InterPro" id="IPR013517">
    <property type="entry name" value="FG-GAP"/>
</dbReference>
<dbReference type="GO" id="GO:0005576">
    <property type="term" value="C:extracellular region"/>
    <property type="evidence" value="ECO:0007669"/>
    <property type="project" value="UniProtKB-SubCell"/>
</dbReference>
<dbReference type="SUPFAM" id="SSF51120">
    <property type="entry name" value="beta-Roll"/>
    <property type="match status" value="2"/>
</dbReference>
<sequence>MTTGTGGTFFLGPEGLSQFGSLVRMIGDLNGDGIVDMAITAPRAGNGYATAGSDNMDQVGVTWIVYGRSGDLNPLYDFAFGGDFSPDGATVSVIQGAEANGNLGYTLNPAGDVDGDGIDDLLIGSDRLDGSSGGAFVIYGQPGGLPAVVDVDALGPGTGTALTGASSVQFALLADGPGDVNGDGHDDIYITSQNDNLAYLVFGNGADLPATMDLDSAAVAGRVHVFENADTRGGAIGDINGDGINDLLVQRETGSDSVVLFGGAGLQPGRTDLDTAVFDGSNGFVLEAGGFWTAEGLDDVTGDGIGDLLLQGYSYSYLIFGSDEGFPAVLDVTALDGSNGQRLSGGVSMSAGGVGDVNGDGIRDYVIGSRNDATAGTGAGVTYLVFGQVEGHAADVDLTTLDGSNGYRIYGSANFDNVAGGQLGDVNNDGFADLLTGIIRYDGPPVNGIPAYDIGGAAVIYGGPARLAALDAADGAVDGVLDLTHLADSLSFTEPEPVPIGTGTPEGTEGDDRLTGGAAGDVIDGLDGNDTLDGGAGADTLDGGDGTDTLIGGEGDDVLIGGTSEADLRDVVYGGADEDSIDGGYGNDELRGDSGNDTIIGGYGADTIIGGAGDDVLTGQAWSDAIFGGDGMDFINGGFGHDRVNGGAGADRFYHLGVEGHGSDWIQDFSDAEGDALVYGGSAGIGDFQVNFTETANAGAAGVEEAFVIYRPTGQILWALVDGAAQDHIDLLIGGVSYDLLAV</sequence>
<evidence type="ECO:0000313" key="7">
    <source>
        <dbReference type="EMBL" id="APZ54168.1"/>
    </source>
</evidence>
<dbReference type="SMART" id="SM00191">
    <property type="entry name" value="Int_alpha"/>
    <property type="match status" value="3"/>
</dbReference>